<dbReference type="GO" id="GO:0046872">
    <property type="term" value="F:metal ion binding"/>
    <property type="evidence" value="ECO:0007669"/>
    <property type="project" value="UniProtKB-KW"/>
</dbReference>
<dbReference type="InterPro" id="IPR006158">
    <property type="entry name" value="Cobalamin-bd"/>
</dbReference>
<dbReference type="EMBL" id="FMHY01000002">
    <property type="protein sequence ID" value="SCL51133.1"/>
    <property type="molecule type" value="Genomic_DNA"/>
</dbReference>
<comment type="cofactor">
    <cofactor evidence="1">
        <name>[4Fe-4S] cluster</name>
        <dbReference type="ChEBI" id="CHEBI:49883"/>
    </cofactor>
</comment>
<dbReference type="SUPFAM" id="SSF102114">
    <property type="entry name" value="Radical SAM enzymes"/>
    <property type="match status" value="1"/>
</dbReference>
<evidence type="ECO:0000256" key="3">
    <source>
        <dbReference type="ARBA" id="ARBA00022723"/>
    </source>
</evidence>
<feature type="region of interest" description="Disordered" evidence="6">
    <location>
        <begin position="691"/>
        <end position="726"/>
    </location>
</feature>
<keyword evidence="5" id="KW-0411">Iron-sulfur</keyword>
<dbReference type="GO" id="GO:0005829">
    <property type="term" value="C:cytosol"/>
    <property type="evidence" value="ECO:0007669"/>
    <property type="project" value="TreeGrafter"/>
</dbReference>
<sequence>MRPVLIYPPLTDPTCGYHSLCYLDSYARAQGQAAATIIDANIEAFHHSYTDLPYDWLTRQASVPSAFDDRMSPGAAAAMRLRAGLVSPEQTADAVRVLRDPLRFYDYSQYQNAVETIAGWMNTLGAAGLPGQFHNGFEFQPYDRFNSSSVRDLTDEAMLARLSNAFTPYYREELLPRLVAGGHDVVGVNITFVSQLPFALWMARLIRRALPDAFLVAGGTEVSDVWKYALDKSMVFQIFDVFDALVVGEGETAYVEILDALDAGRLPSGHPNVRLHPRYGIGRALPMFKYEQLATLPTPDYSTLPWEQYLSPEPFVYYSPTRGCYWNKCTFCDYGLNGDSPTSPWRQGPVDKMVSDVTAISQFARFIYFSVDVLAPATILRFAERVVESELDFRWGAEIRLEKYWSVERCRTLKDSGCVSVSVGFESASQRILDLIDKGTTPAQVSQTIDAMTQAGIGVQMMGFTGFPSETADEAMESISFLREHRELWTFGGLGTFMLTAGAIVAKQPERFGLRNVVPYPDHDIARALSFEQIDGTLDEGELAKLEEAKAALTSNDLGRPWVGGTDCAHTYLYQDRYGMDILKVVGPAQPDRAARYVLNGTLIRRPEPEVVRQYQYFYWSGRNSSDRPGRFAFRRIDGRLYLIPDALVPLLQLFAVPRDLPAAELALTGVPPSVARQAWDFIVGRRLVRPEPPGSPSMKLNPPGAADGPGLGSGPRFRSSGRPPG</sequence>
<feature type="domain" description="B12-binding" evidence="7">
    <location>
        <begin position="121"/>
        <end position="268"/>
    </location>
</feature>
<gene>
    <name evidence="9" type="ORF">GA0070604_2291</name>
</gene>
<dbReference type="InterPro" id="IPR006638">
    <property type="entry name" value="Elp3/MiaA/NifB-like_rSAM"/>
</dbReference>
<dbReference type="PANTHER" id="PTHR43409">
    <property type="entry name" value="ANAEROBIC MAGNESIUM-PROTOPORPHYRIN IX MONOMETHYL ESTER CYCLASE-RELATED"/>
    <property type="match status" value="1"/>
</dbReference>
<evidence type="ECO:0000256" key="2">
    <source>
        <dbReference type="ARBA" id="ARBA00022691"/>
    </source>
</evidence>
<dbReference type="PROSITE" id="PS51332">
    <property type="entry name" value="B12_BINDING"/>
    <property type="match status" value="1"/>
</dbReference>
<keyword evidence="2" id="KW-0949">S-adenosyl-L-methionine</keyword>
<dbReference type="InterPro" id="IPR023404">
    <property type="entry name" value="rSAM_horseshoe"/>
</dbReference>
<dbReference type="PROSITE" id="PS51918">
    <property type="entry name" value="RADICAL_SAM"/>
    <property type="match status" value="1"/>
</dbReference>
<proteinExistence type="predicted"/>
<reference evidence="10" key="1">
    <citation type="submission" date="2016-06" db="EMBL/GenBank/DDBJ databases">
        <authorList>
            <person name="Varghese N."/>
            <person name="Submissions Spin"/>
        </authorList>
    </citation>
    <scope>NUCLEOTIDE SEQUENCE [LARGE SCALE GENOMIC DNA]</scope>
    <source>
        <strain evidence="10">DSM 44814</strain>
    </source>
</reference>
<dbReference type="SFLD" id="SFLDS00029">
    <property type="entry name" value="Radical_SAM"/>
    <property type="match status" value="1"/>
</dbReference>
<dbReference type="SMART" id="SM00729">
    <property type="entry name" value="Elp3"/>
    <property type="match status" value="1"/>
</dbReference>
<keyword evidence="10" id="KW-1185">Reference proteome</keyword>
<dbReference type="OrthoDB" id="5298546at2"/>
<evidence type="ECO:0000259" key="8">
    <source>
        <dbReference type="PROSITE" id="PS51918"/>
    </source>
</evidence>
<dbReference type="STRING" id="227316.GA0070604_2291"/>
<dbReference type="InterPro" id="IPR051198">
    <property type="entry name" value="BchE-like"/>
</dbReference>
<name>A0A1C6UB61_9ACTN</name>
<dbReference type="InterPro" id="IPR007197">
    <property type="entry name" value="rSAM"/>
</dbReference>
<organism evidence="9 10">
    <name type="scientific">Micromonospora eburnea</name>
    <dbReference type="NCBI Taxonomy" id="227316"/>
    <lineage>
        <taxon>Bacteria</taxon>
        <taxon>Bacillati</taxon>
        <taxon>Actinomycetota</taxon>
        <taxon>Actinomycetes</taxon>
        <taxon>Micromonosporales</taxon>
        <taxon>Micromonosporaceae</taxon>
        <taxon>Micromonospora</taxon>
    </lineage>
</organism>
<dbReference type="GO" id="GO:0003824">
    <property type="term" value="F:catalytic activity"/>
    <property type="evidence" value="ECO:0007669"/>
    <property type="project" value="InterPro"/>
</dbReference>
<dbReference type="Gene3D" id="3.40.50.280">
    <property type="entry name" value="Cobalamin-binding domain"/>
    <property type="match status" value="1"/>
</dbReference>
<keyword evidence="4" id="KW-0408">Iron</keyword>
<dbReference type="PANTHER" id="PTHR43409:SF7">
    <property type="entry name" value="BLL1977 PROTEIN"/>
    <property type="match status" value="1"/>
</dbReference>
<keyword evidence="3" id="KW-0479">Metal-binding</keyword>
<evidence type="ECO:0000259" key="7">
    <source>
        <dbReference type="PROSITE" id="PS51332"/>
    </source>
</evidence>
<evidence type="ECO:0000256" key="6">
    <source>
        <dbReference type="SAM" id="MobiDB-lite"/>
    </source>
</evidence>
<dbReference type="GO" id="GO:0051536">
    <property type="term" value="F:iron-sulfur cluster binding"/>
    <property type="evidence" value="ECO:0007669"/>
    <property type="project" value="UniProtKB-KW"/>
</dbReference>
<dbReference type="GO" id="GO:0031419">
    <property type="term" value="F:cobalamin binding"/>
    <property type="evidence" value="ECO:0007669"/>
    <property type="project" value="InterPro"/>
</dbReference>
<evidence type="ECO:0000256" key="5">
    <source>
        <dbReference type="ARBA" id="ARBA00023014"/>
    </source>
</evidence>
<feature type="domain" description="Radical SAM core" evidence="8">
    <location>
        <begin position="310"/>
        <end position="560"/>
    </location>
</feature>
<dbReference type="Gene3D" id="3.80.30.20">
    <property type="entry name" value="tm_1862 like domain"/>
    <property type="match status" value="1"/>
</dbReference>
<evidence type="ECO:0000313" key="9">
    <source>
        <dbReference type="EMBL" id="SCL51133.1"/>
    </source>
</evidence>
<protein>
    <submittedName>
        <fullName evidence="9">B12 binding domain-containing protein</fullName>
    </submittedName>
</protein>
<dbReference type="Pfam" id="PF04055">
    <property type="entry name" value="Radical_SAM"/>
    <property type="match status" value="1"/>
</dbReference>
<accession>A0A1C6UB61</accession>
<dbReference type="AlphaFoldDB" id="A0A1C6UB61"/>
<evidence type="ECO:0000313" key="10">
    <source>
        <dbReference type="Proteomes" id="UP000199696"/>
    </source>
</evidence>
<dbReference type="RefSeq" id="WP_091117934.1">
    <property type="nucleotide sequence ID" value="NZ_FMHY01000002.1"/>
</dbReference>
<evidence type="ECO:0000256" key="4">
    <source>
        <dbReference type="ARBA" id="ARBA00023004"/>
    </source>
</evidence>
<dbReference type="InterPro" id="IPR058240">
    <property type="entry name" value="rSAM_sf"/>
</dbReference>
<dbReference type="Proteomes" id="UP000199696">
    <property type="component" value="Unassembled WGS sequence"/>
</dbReference>
<dbReference type="SFLD" id="SFLDG01082">
    <property type="entry name" value="B12-binding_domain_containing"/>
    <property type="match status" value="1"/>
</dbReference>
<evidence type="ECO:0000256" key="1">
    <source>
        <dbReference type="ARBA" id="ARBA00001966"/>
    </source>
</evidence>